<keyword evidence="2" id="KW-1185">Reference proteome</keyword>
<name>A0AAF0ISH9_9BASI</name>
<dbReference type="Proteomes" id="UP001214603">
    <property type="component" value="Chromosome 1"/>
</dbReference>
<accession>A0AAF0ISH9</accession>
<sequence>MAPVTAPTASNNGISACIQYGDWYSSNTFKTETQNKPVSSPASHDVPNITNSAQSASYVNSLAAGGASRAYASQPYSGSRTNVPPPTTVELSTVKTSAGHKITTTIVNPSNAGSSVVPSQAIPVLLGVAVALAGGGALVL</sequence>
<proteinExistence type="predicted"/>
<protein>
    <submittedName>
        <fullName evidence="1">Uncharacterized protein</fullName>
    </submittedName>
</protein>
<gene>
    <name evidence="1" type="ORF">MOBT1_000904</name>
</gene>
<organism evidence="1 2">
    <name type="scientific">Malassezia obtusa</name>
    <dbReference type="NCBI Taxonomy" id="76774"/>
    <lineage>
        <taxon>Eukaryota</taxon>
        <taxon>Fungi</taxon>
        <taxon>Dikarya</taxon>
        <taxon>Basidiomycota</taxon>
        <taxon>Ustilaginomycotina</taxon>
        <taxon>Malasseziomycetes</taxon>
        <taxon>Malasseziales</taxon>
        <taxon>Malasseziaceae</taxon>
        <taxon>Malassezia</taxon>
    </lineage>
</organism>
<dbReference type="AlphaFoldDB" id="A0AAF0ISH9"/>
<reference evidence="1" key="1">
    <citation type="submission" date="2023-03" db="EMBL/GenBank/DDBJ databases">
        <title>Mating type loci evolution in Malassezia.</title>
        <authorList>
            <person name="Coelho M.A."/>
        </authorList>
    </citation>
    <scope>NUCLEOTIDE SEQUENCE</scope>
    <source>
        <strain evidence="1">CBS 7876</strain>
    </source>
</reference>
<dbReference type="EMBL" id="CP119934">
    <property type="protein sequence ID" value="WFD02223.1"/>
    <property type="molecule type" value="Genomic_DNA"/>
</dbReference>
<evidence type="ECO:0000313" key="1">
    <source>
        <dbReference type="EMBL" id="WFD02223.1"/>
    </source>
</evidence>
<evidence type="ECO:0000313" key="2">
    <source>
        <dbReference type="Proteomes" id="UP001214603"/>
    </source>
</evidence>